<evidence type="ECO:0000256" key="9">
    <source>
        <dbReference type="ARBA" id="ARBA00023034"/>
    </source>
</evidence>
<keyword evidence="18" id="KW-1185">Reference proteome</keyword>
<evidence type="ECO:0000256" key="14">
    <source>
        <dbReference type="SAM" id="MobiDB-lite"/>
    </source>
</evidence>
<dbReference type="PANTHER" id="PTHR13402">
    <property type="entry name" value="RGPR-RELATED"/>
    <property type="match status" value="1"/>
</dbReference>
<dbReference type="GO" id="GO:0007029">
    <property type="term" value="P:endoplasmic reticulum organization"/>
    <property type="evidence" value="ECO:0007669"/>
    <property type="project" value="Ensembl"/>
</dbReference>
<feature type="compositionally biased region" description="Acidic residues" evidence="14">
    <location>
        <begin position="882"/>
        <end position="893"/>
    </location>
</feature>
<dbReference type="OMA" id="HPRDEGH"/>
<dbReference type="Ensembl" id="ENSOGAT00000012401.2">
    <property type="protein sequence ID" value="ENSOGAP00000011097.2"/>
    <property type="gene ID" value="ENSOGAG00000012395.2"/>
</dbReference>
<proteinExistence type="inferred from homology"/>
<dbReference type="PANTHER" id="PTHR13402:SF11">
    <property type="entry name" value="PROTEIN TRANSPORT PROTEIN SEC16B"/>
    <property type="match status" value="1"/>
</dbReference>
<evidence type="ECO:0000259" key="16">
    <source>
        <dbReference type="Pfam" id="PF12932"/>
    </source>
</evidence>
<reference evidence="17" key="2">
    <citation type="submission" date="2025-08" db="UniProtKB">
        <authorList>
            <consortium name="Ensembl"/>
        </authorList>
    </citation>
    <scope>IDENTIFICATION</scope>
</reference>
<evidence type="ECO:0000256" key="2">
    <source>
        <dbReference type="ARBA" id="ARBA00004406"/>
    </source>
</evidence>
<keyword evidence="10 13" id="KW-0472">Membrane</keyword>
<evidence type="ECO:0000256" key="12">
    <source>
        <dbReference type="ARBA" id="ARBA00046776"/>
    </source>
</evidence>
<sequence>MEFWVPQRQPQPRGRPTAPPNDPDRGLWRDGHHWPVPHSQHNGDRFHQWQDVCGSPQPQQEPREDHQHPHYISRPGEWHQSTSGVDYYDGGYRSQLYSRPGYEDRYQSYHSPTLREEYAYGSYYYHGHPQWLQEGAVPRQGSPYVWYEEHQDQKYLREHHHGNQNSQFGTKYETQFQSNSRNPYEDSPASDSGQELPRELFPESLLTGAQNNKQSLTSESNLLQQHESGLSSSSYELSQYMADAGQRDTMALAAWSPVQAENISTAGPKTPMKFYIPHVPVSFGPGGQLVCVAPSSFIDEQSALVELHSMEIILYDSEEQEEMRSFPGPLIREDVHKVDIMMFCQQKAVQSRKSETPESRDSALLWQLLVLLCRQNGSMAGSDIAELLMQDCGKLEKYKRQPPVANLISLTDEDWPALSSGTRNLLTGEIPPSVETPAQIVEKFTKLLYHGRKKEALEWAMKNHLWGHALFLSSKMDPRTYSWVMSGFTSTLALNDPLLTLFQLMSGRIPQAATCCGDKQWGDWRPHLAVILSNQAGDAELYQRAIVTMGDTLAGKGLVQAAHFCYLMAHLSFSYYTVKTDHLALLGSSHNQEFLKFATTEAIQRTEIFEYCQMLGRPKSFIPSFQVYKLLYASRLADYGLVSQALHYCEAVGTAVLSQGESSHPVLLVELIKLAEKLKLSDPLVLERRRGDRDGEPDWLVQLRKLHEGLQQKPSGDIVDPHSAHSDFSGAGGTTTGNTFYQDLSGPQGYSEGLGQHSTPWPTPEQTHPTQPGPQQPFLLQPGTYPAEGGAGQRQMGTPVPLYSVPETHLPGTSGDVAVTGASGGPVWEEMLQTHPAPAGGNTMSQETFQDPEGQQVISNPQAPPASRARGISESSTISVKEDEEESSNEADENLSQNTAQREKLGDGKENTKSSGFGWFSWFRSKPSNNVSTSGDEDSSDSPDSEEETPRASSPHQASLGLSPTPAHESPSLPGAGTFRGGAGGAEGAERASGGAAAGIEVEGASRPEGVPSDLYSSPGVLLPPPSLKGAVPLYNPSQVPQMPMATSQSRPNRLAQRRYPTQPC</sequence>
<keyword evidence="8 13" id="KW-0653">Protein transport</keyword>
<feature type="compositionally biased region" description="Low complexity" evidence="14">
    <location>
        <begin position="1"/>
        <end position="16"/>
    </location>
</feature>
<keyword evidence="7 13" id="KW-0931">ER-Golgi transport</keyword>
<dbReference type="FunFam" id="1.25.40.1030:FF:000003">
    <property type="entry name" value="Protein transport protein sec16"/>
    <property type="match status" value="1"/>
</dbReference>
<comment type="function">
    <text evidence="11">Plays a role in the organization of the endoplasmic reticulum exit sites (ERES), also known as transitional endoplasmic reticulum (tER). Required for secretory cargo traffic from the endoplasmic reticulum to the Golgi apparatus. Involved in peroxisome biogenesis. Regulates the transport of peroxisomal biogenesis factors PEX3 and PEX16 from the ER to peroxisomes.</text>
</comment>
<evidence type="ECO:0000313" key="18">
    <source>
        <dbReference type="Proteomes" id="UP000005225"/>
    </source>
</evidence>
<dbReference type="GO" id="GO:0070863">
    <property type="term" value="P:positive regulation of protein exit from endoplasmic reticulum"/>
    <property type="evidence" value="ECO:0007669"/>
    <property type="project" value="Ensembl"/>
</dbReference>
<evidence type="ECO:0000256" key="11">
    <source>
        <dbReference type="ARBA" id="ARBA00045648"/>
    </source>
</evidence>
<dbReference type="GO" id="GO:0012507">
    <property type="term" value="C:ER to Golgi transport vesicle membrane"/>
    <property type="evidence" value="ECO:0007669"/>
    <property type="project" value="TreeGrafter"/>
</dbReference>
<keyword evidence="6 13" id="KW-0256">Endoplasmic reticulum</keyword>
<feature type="compositionally biased region" description="Polar residues" evidence="14">
    <location>
        <begin position="1036"/>
        <end position="1052"/>
    </location>
</feature>
<feature type="compositionally biased region" description="Acidic residues" evidence="14">
    <location>
        <begin position="935"/>
        <end position="947"/>
    </location>
</feature>
<dbReference type="STRING" id="30611.ENSOGAP00000011097"/>
<dbReference type="GO" id="GO:0000139">
    <property type="term" value="C:Golgi membrane"/>
    <property type="evidence" value="ECO:0007669"/>
    <property type="project" value="UniProtKB-SubCell"/>
</dbReference>
<accession>H0X6T7</accession>
<name>H0X6T7_OTOGA</name>
<comment type="similarity">
    <text evidence="3 13">Belongs to the SEC16 family.</text>
</comment>
<comment type="subcellular location">
    <subcellularLocation>
        <location evidence="2">Endoplasmic reticulum membrane</location>
        <topology evidence="2">Peripheral membrane protein</topology>
    </subcellularLocation>
    <subcellularLocation>
        <location evidence="1">Golgi apparatus membrane</location>
        <topology evidence="1">Peripheral membrane protein</topology>
    </subcellularLocation>
</comment>
<feature type="region of interest" description="Disordered" evidence="14">
    <location>
        <begin position="175"/>
        <end position="195"/>
    </location>
</feature>
<dbReference type="GO" id="GO:0007030">
    <property type="term" value="P:Golgi organization"/>
    <property type="evidence" value="ECO:0007669"/>
    <property type="project" value="TreeGrafter"/>
</dbReference>
<dbReference type="HOGENOM" id="CLU_010575_0_0_1"/>
<feature type="compositionally biased region" description="Basic and acidic residues" evidence="14">
    <location>
        <begin position="901"/>
        <end position="912"/>
    </location>
</feature>
<feature type="compositionally biased region" description="Low complexity" evidence="14">
    <location>
        <begin position="991"/>
        <end position="1005"/>
    </location>
</feature>
<dbReference type="eggNOG" id="KOG1913">
    <property type="taxonomic scope" value="Eukaryota"/>
</dbReference>
<feature type="compositionally biased region" description="Gly residues" evidence="14">
    <location>
        <begin position="978"/>
        <end position="987"/>
    </location>
</feature>
<reference evidence="17" key="3">
    <citation type="submission" date="2025-09" db="UniProtKB">
        <authorList>
            <consortium name="Ensembl"/>
        </authorList>
    </citation>
    <scope>IDENTIFICATION</scope>
</reference>
<dbReference type="GO" id="GO:0016559">
    <property type="term" value="P:peroxisome fission"/>
    <property type="evidence" value="ECO:0007669"/>
    <property type="project" value="Ensembl"/>
</dbReference>
<dbReference type="EMBL" id="AAQR03038414">
    <property type="status" value="NOT_ANNOTATED_CDS"/>
    <property type="molecule type" value="Genomic_DNA"/>
</dbReference>
<evidence type="ECO:0000256" key="13">
    <source>
        <dbReference type="RuleBase" id="RU364101"/>
    </source>
</evidence>
<evidence type="ECO:0000256" key="7">
    <source>
        <dbReference type="ARBA" id="ARBA00022892"/>
    </source>
</evidence>
<dbReference type="Gene3D" id="1.25.40.1030">
    <property type="match status" value="1"/>
</dbReference>
<dbReference type="Pfam" id="PF12931">
    <property type="entry name" value="TPR_Sec16"/>
    <property type="match status" value="1"/>
</dbReference>
<keyword evidence="5" id="KW-0962">Peroxisome biogenesis</keyword>
<evidence type="ECO:0000256" key="3">
    <source>
        <dbReference type="ARBA" id="ARBA00005927"/>
    </source>
</evidence>
<evidence type="ECO:0000256" key="5">
    <source>
        <dbReference type="ARBA" id="ARBA00022593"/>
    </source>
</evidence>
<feature type="region of interest" description="Disordered" evidence="14">
    <location>
        <begin position="832"/>
        <end position="1065"/>
    </location>
</feature>
<evidence type="ECO:0000313" key="17">
    <source>
        <dbReference type="Ensembl" id="ENSOGAP00000011097.2"/>
    </source>
</evidence>
<evidence type="ECO:0000256" key="10">
    <source>
        <dbReference type="ARBA" id="ARBA00023136"/>
    </source>
</evidence>
<dbReference type="EMBL" id="AAQR03038413">
    <property type="status" value="NOT_ANNOTATED_CDS"/>
    <property type="molecule type" value="Genomic_DNA"/>
</dbReference>
<dbReference type="InterPro" id="IPR024340">
    <property type="entry name" value="Sec16_CCD"/>
</dbReference>
<feature type="compositionally biased region" description="Polar residues" evidence="14">
    <location>
        <begin position="951"/>
        <end position="962"/>
    </location>
</feature>
<dbReference type="GO" id="GO:0006888">
    <property type="term" value="P:endoplasmic reticulum to Golgi vesicle-mediated transport"/>
    <property type="evidence" value="ECO:0007669"/>
    <property type="project" value="Ensembl"/>
</dbReference>
<dbReference type="GO" id="GO:0010628">
    <property type="term" value="P:positive regulation of gene expression"/>
    <property type="evidence" value="ECO:0007669"/>
    <property type="project" value="Ensembl"/>
</dbReference>
<evidence type="ECO:0000259" key="15">
    <source>
        <dbReference type="Pfam" id="PF12931"/>
    </source>
</evidence>
<dbReference type="AlphaFoldDB" id="H0X6T7"/>
<reference evidence="18" key="1">
    <citation type="submission" date="2011-03" db="EMBL/GenBank/DDBJ databases">
        <title>Version 3 of the genome sequence of Otolemur garnettii (Bushbaby).</title>
        <authorList>
            <consortium name="The Broad Institute Genome Sequencing Platform"/>
            <person name="Di Palma F."/>
            <person name="Johnson J."/>
            <person name="Lander E.S."/>
            <person name="Lindblad-Toh K."/>
            <person name="Jaffe D.B."/>
            <person name="Gnerre S."/>
            <person name="MacCallum I."/>
            <person name="Przybylski D."/>
            <person name="Ribeiro F.J."/>
            <person name="Burton J.N."/>
            <person name="Walker B.J."/>
            <person name="Sharpe T."/>
            <person name="Hall G."/>
        </authorList>
    </citation>
    <scope>NUCLEOTIDE SEQUENCE [LARGE SCALE GENOMIC DNA]</scope>
</reference>
<dbReference type="InParanoid" id="H0X6T7"/>
<evidence type="ECO:0000256" key="8">
    <source>
        <dbReference type="ARBA" id="ARBA00022927"/>
    </source>
</evidence>
<feature type="compositionally biased region" description="Basic and acidic residues" evidence="14">
    <location>
        <begin position="22"/>
        <end position="33"/>
    </location>
</feature>
<dbReference type="GO" id="GO:0070973">
    <property type="term" value="P:protein localization to endoplasmic reticulum exit site"/>
    <property type="evidence" value="ECO:0007669"/>
    <property type="project" value="TreeGrafter"/>
</dbReference>
<protein>
    <recommendedName>
        <fullName evidence="13">Protein transport protein sec16</fullName>
    </recommendedName>
</protein>
<feature type="compositionally biased region" description="Low complexity" evidence="14">
    <location>
        <begin position="914"/>
        <end position="923"/>
    </location>
</feature>
<evidence type="ECO:0000256" key="4">
    <source>
        <dbReference type="ARBA" id="ARBA00022448"/>
    </source>
</evidence>
<organism evidence="17 18">
    <name type="scientific">Otolemur garnettii</name>
    <name type="common">Small-eared galago</name>
    <name type="synonym">Garnett's greater bushbaby</name>
    <dbReference type="NCBI Taxonomy" id="30611"/>
    <lineage>
        <taxon>Eukaryota</taxon>
        <taxon>Metazoa</taxon>
        <taxon>Chordata</taxon>
        <taxon>Craniata</taxon>
        <taxon>Vertebrata</taxon>
        <taxon>Euteleostomi</taxon>
        <taxon>Mammalia</taxon>
        <taxon>Eutheria</taxon>
        <taxon>Euarchontoglires</taxon>
        <taxon>Primates</taxon>
        <taxon>Strepsirrhini</taxon>
        <taxon>Lorisiformes</taxon>
        <taxon>Galagidae</taxon>
        <taxon>Otolemur</taxon>
    </lineage>
</organism>
<feature type="region of interest" description="Disordered" evidence="14">
    <location>
        <begin position="1"/>
        <end position="83"/>
    </location>
</feature>
<dbReference type="CDD" id="cd09233">
    <property type="entry name" value="ACE1-Sec16-like"/>
    <property type="match status" value="1"/>
</dbReference>
<dbReference type="GO" id="GO:0015031">
    <property type="term" value="P:protein transport"/>
    <property type="evidence" value="ECO:0007669"/>
    <property type="project" value="UniProtKB-KW"/>
</dbReference>
<dbReference type="Proteomes" id="UP000005225">
    <property type="component" value="Unassembled WGS sequence"/>
</dbReference>
<evidence type="ECO:0000256" key="6">
    <source>
        <dbReference type="ARBA" id="ARBA00022824"/>
    </source>
</evidence>
<dbReference type="FunCoup" id="H0X6T7">
    <property type="interactions" value="1182"/>
</dbReference>
<keyword evidence="9 13" id="KW-0333">Golgi apparatus</keyword>
<feature type="region of interest" description="Disordered" evidence="14">
    <location>
        <begin position="712"/>
        <end position="798"/>
    </location>
</feature>
<dbReference type="InterPro" id="IPR024298">
    <property type="entry name" value="Sec16_Sec23-bd"/>
</dbReference>
<dbReference type="Pfam" id="PF12932">
    <property type="entry name" value="Sec16"/>
    <property type="match status" value="1"/>
</dbReference>
<keyword evidence="4 13" id="KW-0813">Transport</keyword>
<feature type="domain" description="Sec16 central conserved" evidence="16">
    <location>
        <begin position="281"/>
        <end position="377"/>
    </location>
</feature>
<evidence type="ECO:0000256" key="1">
    <source>
        <dbReference type="ARBA" id="ARBA00004395"/>
    </source>
</evidence>
<dbReference type="GO" id="GO:0005789">
    <property type="term" value="C:endoplasmic reticulum membrane"/>
    <property type="evidence" value="ECO:0007669"/>
    <property type="project" value="UniProtKB-SubCell"/>
</dbReference>
<comment type="subunit">
    <text evidence="12">SEC16A and SEC16B are each present in multiple copies in a heteromeric complex. Interacts with TFG. Interacts with SEC13.</text>
</comment>
<dbReference type="GO" id="GO:0070971">
    <property type="term" value="C:endoplasmic reticulum exit site"/>
    <property type="evidence" value="ECO:0007669"/>
    <property type="project" value="Ensembl"/>
</dbReference>
<dbReference type="GeneTree" id="ENSGT00940000160138"/>
<feature type="domain" description="Sec16 Sec23-binding" evidence="15">
    <location>
        <begin position="446"/>
        <end position="679"/>
    </location>
</feature>